<keyword evidence="2" id="KW-0238">DNA-binding</keyword>
<accession>A0A229VYY9</accession>
<evidence type="ECO:0000256" key="2">
    <source>
        <dbReference type="ARBA" id="ARBA00023125"/>
    </source>
</evidence>
<dbReference type="InterPro" id="IPR010982">
    <property type="entry name" value="Lambda_DNA-bd_dom_sf"/>
</dbReference>
<dbReference type="Pfam" id="PF13377">
    <property type="entry name" value="Peripla_BP_3"/>
    <property type="match status" value="1"/>
</dbReference>
<dbReference type="PANTHER" id="PTHR30146:SF153">
    <property type="entry name" value="LACTOSE OPERON REPRESSOR"/>
    <property type="match status" value="1"/>
</dbReference>
<name>A0A229VYY9_9BIFI</name>
<evidence type="ECO:0000313" key="6">
    <source>
        <dbReference type="EMBL" id="OXN00838.1"/>
    </source>
</evidence>
<evidence type="ECO:0000256" key="3">
    <source>
        <dbReference type="ARBA" id="ARBA00023163"/>
    </source>
</evidence>
<gene>
    <name evidence="6" type="ORF">Tam10B_0794</name>
</gene>
<protein>
    <submittedName>
        <fullName evidence="6">LacI family transcriptional regulator</fullName>
    </submittedName>
</protein>
<feature type="domain" description="HTH lacI-type" evidence="5">
    <location>
        <begin position="52"/>
        <end position="106"/>
    </location>
</feature>
<dbReference type="Proteomes" id="UP000215433">
    <property type="component" value="Unassembled WGS sequence"/>
</dbReference>
<dbReference type="InterPro" id="IPR046335">
    <property type="entry name" value="LacI/GalR-like_sensor"/>
</dbReference>
<proteinExistence type="predicted"/>
<evidence type="ECO:0000313" key="7">
    <source>
        <dbReference type="Proteomes" id="UP000215433"/>
    </source>
</evidence>
<dbReference type="GO" id="GO:0003700">
    <property type="term" value="F:DNA-binding transcription factor activity"/>
    <property type="evidence" value="ECO:0007669"/>
    <property type="project" value="TreeGrafter"/>
</dbReference>
<dbReference type="Gene3D" id="3.40.50.2300">
    <property type="match status" value="2"/>
</dbReference>
<evidence type="ECO:0000256" key="1">
    <source>
        <dbReference type="ARBA" id="ARBA00023015"/>
    </source>
</evidence>
<dbReference type="PANTHER" id="PTHR30146">
    <property type="entry name" value="LACI-RELATED TRANSCRIPTIONAL REPRESSOR"/>
    <property type="match status" value="1"/>
</dbReference>
<reference evidence="6 7" key="1">
    <citation type="submission" date="2017-05" db="EMBL/GenBank/DDBJ databases">
        <title>Bifidobacterium vansinderenii sp. nov.</title>
        <authorList>
            <person name="Lugli G.A."/>
            <person name="Duranti S."/>
            <person name="Mangifesta M."/>
        </authorList>
    </citation>
    <scope>NUCLEOTIDE SEQUENCE [LARGE SCALE GENOMIC DNA]</scope>
    <source>
        <strain evidence="6 7">Tam10B</strain>
    </source>
</reference>
<dbReference type="InterPro" id="IPR028082">
    <property type="entry name" value="Peripla_BP_I"/>
</dbReference>
<dbReference type="RefSeq" id="WP_093959971.1">
    <property type="nucleotide sequence ID" value="NZ_NEWD01000007.1"/>
</dbReference>
<dbReference type="SUPFAM" id="SSF53822">
    <property type="entry name" value="Periplasmic binding protein-like I"/>
    <property type="match status" value="1"/>
</dbReference>
<keyword evidence="7" id="KW-1185">Reference proteome</keyword>
<dbReference type="Gene3D" id="1.10.260.40">
    <property type="entry name" value="lambda repressor-like DNA-binding domains"/>
    <property type="match status" value="1"/>
</dbReference>
<dbReference type="AlphaFoldDB" id="A0A229VYY9"/>
<sequence length="386" mass="41354">MNQQQSFDAPSGSQSGTTGGKSAGTSNASNSANASNAVRHRGHSGPARTSSVNIRDIAAAAGVSTATVSRVMRGNSKVSDATREKVQEAIERLGYVPNAHALALTTPPNSVTLVVDHISGGTYSEMTAGVERETSDRKMMFRIASTGGKWDEPKPILDDLLSQRPRLAVLTASDVIDDPIDDVLNDYVDKFKSVGTSLVVLARPRMRLSSEIAVVDYANESGMYELTKYMISLGHRRFMFAGLRRNSSVFMARYHGFLRALREAGIEFDLRCTIPLDGDRAATIANTMAMFPAVHGCTAVVAVTDEMALYVIAALRKLGKSVPGDVSVGGFDDMPYAEDLVVPLTTVHAPFGNMGHMAVKIGLDDFGRDVTMPTQLVVRGSVAPVR</sequence>
<dbReference type="PROSITE" id="PS00356">
    <property type="entry name" value="HTH_LACI_1"/>
    <property type="match status" value="1"/>
</dbReference>
<dbReference type="SUPFAM" id="SSF47413">
    <property type="entry name" value="lambda repressor-like DNA-binding domains"/>
    <property type="match status" value="1"/>
</dbReference>
<dbReference type="OrthoDB" id="3226810at2"/>
<dbReference type="CDD" id="cd01392">
    <property type="entry name" value="HTH_LacI"/>
    <property type="match status" value="1"/>
</dbReference>
<feature type="region of interest" description="Disordered" evidence="4">
    <location>
        <begin position="1"/>
        <end position="53"/>
    </location>
</feature>
<dbReference type="GO" id="GO:0000976">
    <property type="term" value="F:transcription cis-regulatory region binding"/>
    <property type="evidence" value="ECO:0007669"/>
    <property type="project" value="TreeGrafter"/>
</dbReference>
<organism evidence="6 7">
    <name type="scientific">Bifidobacterium vansinderenii</name>
    <dbReference type="NCBI Taxonomy" id="1984871"/>
    <lineage>
        <taxon>Bacteria</taxon>
        <taxon>Bacillati</taxon>
        <taxon>Actinomycetota</taxon>
        <taxon>Actinomycetes</taxon>
        <taxon>Bifidobacteriales</taxon>
        <taxon>Bifidobacteriaceae</taxon>
        <taxon>Bifidobacterium</taxon>
    </lineage>
</organism>
<dbReference type="InterPro" id="IPR000843">
    <property type="entry name" value="HTH_LacI"/>
</dbReference>
<comment type="caution">
    <text evidence="6">The sequence shown here is derived from an EMBL/GenBank/DDBJ whole genome shotgun (WGS) entry which is preliminary data.</text>
</comment>
<feature type="compositionally biased region" description="Low complexity" evidence="4">
    <location>
        <begin position="23"/>
        <end position="37"/>
    </location>
</feature>
<dbReference type="SMART" id="SM00354">
    <property type="entry name" value="HTH_LACI"/>
    <property type="match status" value="1"/>
</dbReference>
<dbReference type="EMBL" id="NEWD01000007">
    <property type="protein sequence ID" value="OXN00838.1"/>
    <property type="molecule type" value="Genomic_DNA"/>
</dbReference>
<keyword evidence="1" id="KW-0805">Transcription regulation</keyword>
<keyword evidence="3" id="KW-0804">Transcription</keyword>
<dbReference type="PROSITE" id="PS50932">
    <property type="entry name" value="HTH_LACI_2"/>
    <property type="match status" value="1"/>
</dbReference>
<evidence type="ECO:0000259" key="5">
    <source>
        <dbReference type="PROSITE" id="PS50932"/>
    </source>
</evidence>
<dbReference type="CDD" id="cd06267">
    <property type="entry name" value="PBP1_LacI_sugar_binding-like"/>
    <property type="match status" value="1"/>
</dbReference>
<evidence type="ECO:0000256" key="4">
    <source>
        <dbReference type="SAM" id="MobiDB-lite"/>
    </source>
</evidence>
<dbReference type="Pfam" id="PF00356">
    <property type="entry name" value="LacI"/>
    <property type="match status" value="1"/>
</dbReference>